<feature type="region of interest" description="Disordered" evidence="1">
    <location>
        <begin position="145"/>
        <end position="187"/>
    </location>
</feature>
<accession>A0ABP8QSV4</accession>
<feature type="signal peptide" evidence="2">
    <location>
        <begin position="1"/>
        <end position="19"/>
    </location>
</feature>
<keyword evidence="2" id="KW-0732">Signal</keyword>
<protein>
    <recommendedName>
        <fullName evidence="5">Secreted protein</fullName>
    </recommendedName>
</protein>
<sequence>MFYARASIATLVAAGAAFAVLGLGTAGATVRATAHSPKGDNGTVKIHRSTTPPDDPRNEPKVCGFYLVGFHFDGGQQVTWRIVSWPPTGNRTEVLHGTLPLGQDGHGRTNDLKLPNGHYKLYWTFNGENGRAKQKVFWVKCGSTGHPTPSPTSTASTPTATPSASPSTPTSPAPVPTPVPTDLPVTG</sequence>
<feature type="region of interest" description="Disordered" evidence="1">
    <location>
        <begin position="34"/>
        <end position="58"/>
    </location>
</feature>
<evidence type="ECO:0000313" key="4">
    <source>
        <dbReference type="Proteomes" id="UP001500503"/>
    </source>
</evidence>
<feature type="chain" id="PRO_5046613208" description="Secreted protein" evidence="2">
    <location>
        <begin position="20"/>
        <end position="187"/>
    </location>
</feature>
<gene>
    <name evidence="3" type="ORF">GCM10023191_073300</name>
</gene>
<evidence type="ECO:0008006" key="5">
    <source>
        <dbReference type="Google" id="ProtNLM"/>
    </source>
</evidence>
<proteinExistence type="predicted"/>
<evidence type="ECO:0000256" key="2">
    <source>
        <dbReference type="SAM" id="SignalP"/>
    </source>
</evidence>
<comment type="caution">
    <text evidence="3">The sequence shown here is derived from an EMBL/GenBank/DDBJ whole genome shotgun (WGS) entry which is preliminary data.</text>
</comment>
<keyword evidence="4" id="KW-1185">Reference proteome</keyword>
<feature type="compositionally biased region" description="Pro residues" evidence="1">
    <location>
        <begin position="169"/>
        <end position="181"/>
    </location>
</feature>
<feature type="compositionally biased region" description="Low complexity" evidence="1">
    <location>
        <begin position="151"/>
        <end position="168"/>
    </location>
</feature>
<name>A0ABP8QSV4_9ACTN</name>
<reference evidence="4" key="1">
    <citation type="journal article" date="2019" name="Int. J. Syst. Evol. Microbiol.">
        <title>The Global Catalogue of Microorganisms (GCM) 10K type strain sequencing project: providing services to taxonomists for standard genome sequencing and annotation.</title>
        <authorList>
            <consortium name="The Broad Institute Genomics Platform"/>
            <consortium name="The Broad Institute Genome Sequencing Center for Infectious Disease"/>
            <person name="Wu L."/>
            <person name="Ma J."/>
        </authorList>
    </citation>
    <scope>NUCLEOTIDE SEQUENCE [LARGE SCALE GENOMIC DNA]</scope>
    <source>
        <strain evidence="4">JCM 17933</strain>
    </source>
</reference>
<dbReference type="Proteomes" id="UP001500503">
    <property type="component" value="Unassembled WGS sequence"/>
</dbReference>
<evidence type="ECO:0000256" key="1">
    <source>
        <dbReference type="SAM" id="MobiDB-lite"/>
    </source>
</evidence>
<evidence type="ECO:0000313" key="3">
    <source>
        <dbReference type="EMBL" id="GAA4510530.1"/>
    </source>
</evidence>
<dbReference type="EMBL" id="BAABHF010000046">
    <property type="protein sequence ID" value="GAA4510530.1"/>
    <property type="molecule type" value="Genomic_DNA"/>
</dbReference>
<organism evidence="3 4">
    <name type="scientific">Actinoallomurus oryzae</name>
    <dbReference type="NCBI Taxonomy" id="502180"/>
    <lineage>
        <taxon>Bacteria</taxon>
        <taxon>Bacillati</taxon>
        <taxon>Actinomycetota</taxon>
        <taxon>Actinomycetes</taxon>
        <taxon>Streptosporangiales</taxon>
        <taxon>Thermomonosporaceae</taxon>
        <taxon>Actinoallomurus</taxon>
    </lineage>
</organism>